<dbReference type="InterPro" id="IPR038161">
    <property type="entry name" value="VirB9/CagX/TrbG_C_sf"/>
</dbReference>
<comment type="similarity">
    <text evidence="1">Belongs to the TrbG/VirB9 family.</text>
</comment>
<feature type="chain" id="PRO_5043144721" evidence="4">
    <location>
        <begin position="25"/>
        <end position="268"/>
    </location>
</feature>
<dbReference type="OrthoDB" id="5357875at2"/>
<evidence type="ECO:0000256" key="2">
    <source>
        <dbReference type="ARBA" id="ARBA00022729"/>
    </source>
</evidence>
<keyword evidence="2 4" id="KW-0732">Signal</keyword>
<sequence>MKLGHIFKVSALAVALFSSATTFAASVPKGTEFDQRIQYIMYNPDDVVVVKTRAGNSTLIQLEEGEYLVNLPTGGLSIGDKGAWTIGVRGHNIFLKPSGPFPQTNINLVTNKRTYAISLVETEHITQASWQVRYKYPAEPVPLTDAKKVHEDKGPCSDGPKNFNYFKYGDQSLSPTEVWDDGRFTCLKFPTSKALPAVYRYSPDSELKEALVNFNMKEDVIVVHEVAEEFRLRIGNKVLGIKTDSMRDAPYNRNKTSTGETRVKLNAQ</sequence>
<dbReference type="InterPro" id="IPR033645">
    <property type="entry name" value="VirB9/CagX/TrbG_C"/>
</dbReference>
<accession>A0A1G4U6C5</accession>
<comment type="caution">
    <text evidence="5">The sequence shown here is derived from an EMBL/GenBank/DDBJ whole genome shotgun (WGS) entry which is preliminary data.</text>
</comment>
<evidence type="ECO:0000313" key="6">
    <source>
        <dbReference type="Proteomes" id="UP000242418"/>
    </source>
</evidence>
<evidence type="ECO:0000313" key="5">
    <source>
        <dbReference type="EMBL" id="SCW89203.1"/>
    </source>
</evidence>
<dbReference type="CDD" id="cd06911">
    <property type="entry name" value="VirB9_CagX_TrbG"/>
    <property type="match status" value="1"/>
</dbReference>
<dbReference type="InterPro" id="IPR010258">
    <property type="entry name" value="Conjugal_tfr_TrbG/VirB9/CagX"/>
</dbReference>
<evidence type="ECO:0000256" key="1">
    <source>
        <dbReference type="ARBA" id="ARBA00006135"/>
    </source>
</evidence>
<dbReference type="Gene3D" id="2.60.40.2500">
    <property type="match status" value="1"/>
</dbReference>
<reference evidence="5 6" key="1">
    <citation type="submission" date="2016-10" db="EMBL/GenBank/DDBJ databases">
        <authorList>
            <person name="Varghese N."/>
            <person name="Submissions S."/>
        </authorList>
    </citation>
    <scope>NUCLEOTIDE SEQUENCE [LARGE SCALE GENOMIC DNA]</scope>
    <source>
        <strain evidence="5 6">DSM 17833</strain>
    </source>
</reference>
<protein>
    <submittedName>
        <fullName evidence="5">Type IV secretion system protein VirB9</fullName>
    </submittedName>
</protein>
<gene>
    <name evidence="5" type="ORF">SAMN05216370_0011</name>
</gene>
<feature type="signal peptide" evidence="4">
    <location>
        <begin position="1"/>
        <end position="24"/>
    </location>
</feature>
<dbReference type="EMBL" id="FMTL01000010">
    <property type="protein sequence ID" value="SCW89203.1"/>
    <property type="molecule type" value="Genomic_DNA"/>
</dbReference>
<keyword evidence="6" id="KW-1185">Reference proteome</keyword>
<name>A0A1G4U6C5_9PSED</name>
<organism evidence="5 6">
    <name type="scientific">Pseudomonas peli</name>
    <dbReference type="NCBI Taxonomy" id="592361"/>
    <lineage>
        <taxon>Bacteria</taxon>
        <taxon>Pseudomonadati</taxon>
        <taxon>Pseudomonadota</taxon>
        <taxon>Gammaproteobacteria</taxon>
        <taxon>Pseudomonadales</taxon>
        <taxon>Pseudomonadaceae</taxon>
        <taxon>Pseudomonas</taxon>
    </lineage>
</organism>
<evidence type="ECO:0000256" key="4">
    <source>
        <dbReference type="SAM" id="SignalP"/>
    </source>
</evidence>
<dbReference type="RefSeq" id="WP_090256201.1">
    <property type="nucleotide sequence ID" value="NZ_FMTL01000010.1"/>
</dbReference>
<evidence type="ECO:0000256" key="3">
    <source>
        <dbReference type="SAM" id="MobiDB-lite"/>
    </source>
</evidence>
<dbReference type="AlphaFoldDB" id="A0A1G4U6C5"/>
<feature type="region of interest" description="Disordered" evidence="3">
    <location>
        <begin position="247"/>
        <end position="268"/>
    </location>
</feature>
<dbReference type="Proteomes" id="UP000242418">
    <property type="component" value="Unassembled WGS sequence"/>
</dbReference>
<proteinExistence type="inferred from homology"/>
<dbReference type="Pfam" id="PF03524">
    <property type="entry name" value="CagX"/>
    <property type="match status" value="1"/>
</dbReference>